<dbReference type="InterPro" id="IPR001387">
    <property type="entry name" value="Cro/C1-type_HTH"/>
</dbReference>
<dbReference type="Gene3D" id="1.10.260.40">
    <property type="entry name" value="lambda repressor-like DNA-binding domains"/>
    <property type="match status" value="1"/>
</dbReference>
<dbReference type="PROSITE" id="PS50943">
    <property type="entry name" value="HTH_CROC1"/>
    <property type="match status" value="1"/>
</dbReference>
<dbReference type="Proteomes" id="UP000214588">
    <property type="component" value="Unassembled WGS sequence"/>
</dbReference>
<comment type="caution">
    <text evidence="2">The sequence shown here is derived from an EMBL/GenBank/DDBJ whole genome shotgun (WGS) entry which is preliminary data.</text>
</comment>
<dbReference type="GO" id="GO:0003677">
    <property type="term" value="F:DNA binding"/>
    <property type="evidence" value="ECO:0007669"/>
    <property type="project" value="InterPro"/>
</dbReference>
<dbReference type="OrthoDB" id="1808039at2"/>
<evidence type="ECO:0000259" key="1">
    <source>
        <dbReference type="PROSITE" id="PS50943"/>
    </source>
</evidence>
<dbReference type="AlphaFoldDB" id="A0A226BW82"/>
<dbReference type="InterPro" id="IPR010982">
    <property type="entry name" value="Lambda_DNA-bd_dom_sf"/>
</dbReference>
<feature type="domain" description="HTH cro/C1-type" evidence="1">
    <location>
        <begin position="20"/>
        <end position="89"/>
    </location>
</feature>
<evidence type="ECO:0000313" key="3">
    <source>
        <dbReference type="Proteomes" id="UP000214588"/>
    </source>
</evidence>
<dbReference type="CDD" id="cd00093">
    <property type="entry name" value="HTH_XRE"/>
    <property type="match status" value="1"/>
</dbReference>
<gene>
    <name evidence="2" type="ORF">CDO51_09535</name>
</gene>
<name>A0A226BW82_9FIRM</name>
<proteinExistence type="predicted"/>
<sequence>MEFLRIGHKVINPNKIDNIIREILNLRAQGYNQSEVSKKLNIDRAFISKVESIGEVRKGGKVAVIGFPVANKSELKKLCNKYGVEYSFLMTDKERWEWLKSKSGEVLINRIMEIVNEVRSYDIIVVLGSNYRINLIKALLNKEVVGVKIGDSPIEEDIYVNPKRLESVMKNLVEG</sequence>
<reference evidence="2 3" key="1">
    <citation type="submission" date="2017-06" db="EMBL/GenBank/DDBJ databases">
        <title>Draft Genome Sequence of Natranaerobius trueperi halophilic, alkalithermophilic bacteria from soda lakes.</title>
        <authorList>
            <person name="Zhao B."/>
        </authorList>
    </citation>
    <scope>NUCLEOTIDE SEQUENCE [LARGE SCALE GENOMIC DNA]</scope>
    <source>
        <strain evidence="2 3">DSM 18760</strain>
    </source>
</reference>
<protein>
    <submittedName>
        <fullName evidence="2">Transcriptional regulator</fullName>
    </submittedName>
</protein>
<keyword evidence="3" id="KW-1185">Reference proteome</keyword>
<organism evidence="2 3">
    <name type="scientific">Natranaerobius trueperi</name>
    <dbReference type="NCBI Taxonomy" id="759412"/>
    <lineage>
        <taxon>Bacteria</taxon>
        <taxon>Bacillati</taxon>
        <taxon>Bacillota</taxon>
        <taxon>Clostridia</taxon>
        <taxon>Natranaerobiales</taxon>
        <taxon>Natranaerobiaceae</taxon>
        <taxon>Natranaerobius</taxon>
    </lineage>
</organism>
<accession>A0A226BW82</accession>
<dbReference type="EMBL" id="NIQC01000022">
    <property type="protein sequence ID" value="OWZ83298.1"/>
    <property type="molecule type" value="Genomic_DNA"/>
</dbReference>
<evidence type="ECO:0000313" key="2">
    <source>
        <dbReference type="EMBL" id="OWZ83298.1"/>
    </source>
</evidence>